<reference evidence="10 11" key="1">
    <citation type="submission" date="2017-01" db="EMBL/GenBank/DDBJ databases">
        <authorList>
            <person name="Mah S.A."/>
            <person name="Swanson W.J."/>
            <person name="Moy G.W."/>
            <person name="Vacquier V.D."/>
        </authorList>
    </citation>
    <scope>NUCLEOTIDE SEQUENCE [LARGE SCALE GENOMIC DNA]</scope>
    <source>
        <strain evidence="10 11">CPCC 203464</strain>
    </source>
</reference>
<dbReference type="STRING" id="1344003.SAMN05445060_2201"/>
<dbReference type="Gene3D" id="2.60.120.10">
    <property type="entry name" value="Jelly Rolls"/>
    <property type="match status" value="2"/>
</dbReference>
<dbReference type="GO" id="GO:0005829">
    <property type="term" value="C:cytosol"/>
    <property type="evidence" value="ECO:0007669"/>
    <property type="project" value="TreeGrafter"/>
</dbReference>
<dbReference type="InterPro" id="IPR016305">
    <property type="entry name" value="Mannose-6-P_Isomerase"/>
</dbReference>
<dbReference type="EMBL" id="FTNT01000006">
    <property type="protein sequence ID" value="SIS02663.1"/>
    <property type="molecule type" value="Genomic_DNA"/>
</dbReference>
<dbReference type="PANTHER" id="PTHR10309">
    <property type="entry name" value="MANNOSE-6-PHOSPHATE ISOMERASE"/>
    <property type="match status" value="1"/>
</dbReference>
<dbReference type="Pfam" id="PF20511">
    <property type="entry name" value="PMI_typeI_cat"/>
    <property type="match status" value="1"/>
</dbReference>
<keyword evidence="5 8" id="KW-0862">Zinc</keyword>
<evidence type="ECO:0000256" key="1">
    <source>
        <dbReference type="ARBA" id="ARBA00000757"/>
    </source>
</evidence>
<keyword evidence="11" id="KW-1185">Reference proteome</keyword>
<evidence type="ECO:0000256" key="7">
    <source>
        <dbReference type="PIRSR" id="PIRSR001480-1"/>
    </source>
</evidence>
<dbReference type="AlphaFoldDB" id="A0A1N7FQP6"/>
<dbReference type="InterPro" id="IPR001250">
    <property type="entry name" value="Man6P_Isoase-1"/>
</dbReference>
<dbReference type="CDD" id="cd07011">
    <property type="entry name" value="cupin_PMI_type_I_N"/>
    <property type="match status" value="1"/>
</dbReference>
<dbReference type="GO" id="GO:0009298">
    <property type="term" value="P:GDP-mannose biosynthetic process"/>
    <property type="evidence" value="ECO:0007669"/>
    <property type="project" value="InterPro"/>
</dbReference>
<evidence type="ECO:0000256" key="2">
    <source>
        <dbReference type="ARBA" id="ARBA00010772"/>
    </source>
</evidence>
<dbReference type="InterPro" id="IPR011051">
    <property type="entry name" value="RmlC_Cupin_sf"/>
</dbReference>
<comment type="catalytic activity">
    <reaction evidence="1">
        <text>D-mannose 6-phosphate = D-fructose 6-phosphate</text>
        <dbReference type="Rhea" id="RHEA:12356"/>
        <dbReference type="ChEBI" id="CHEBI:58735"/>
        <dbReference type="ChEBI" id="CHEBI:61527"/>
        <dbReference type="EC" id="5.3.1.8"/>
    </reaction>
</comment>
<feature type="binding site" evidence="8">
    <location>
        <position position="132"/>
    </location>
    <ligand>
        <name>Zn(2+)</name>
        <dbReference type="ChEBI" id="CHEBI:29105"/>
    </ligand>
</feature>
<evidence type="ECO:0000256" key="8">
    <source>
        <dbReference type="PIRSR" id="PIRSR001480-2"/>
    </source>
</evidence>
<dbReference type="GO" id="GO:0008270">
    <property type="term" value="F:zinc ion binding"/>
    <property type="evidence" value="ECO:0007669"/>
    <property type="project" value="InterPro"/>
</dbReference>
<dbReference type="PANTHER" id="PTHR10309:SF0">
    <property type="entry name" value="MANNOSE-6-PHOSPHATE ISOMERASE"/>
    <property type="match status" value="1"/>
</dbReference>
<evidence type="ECO:0000256" key="3">
    <source>
        <dbReference type="ARBA" id="ARBA00011956"/>
    </source>
</evidence>
<dbReference type="Proteomes" id="UP000186218">
    <property type="component" value="Unassembled WGS sequence"/>
</dbReference>
<dbReference type="SUPFAM" id="SSF51182">
    <property type="entry name" value="RmlC-like cupins"/>
    <property type="match status" value="1"/>
</dbReference>
<feature type="binding site" evidence="8">
    <location>
        <position position="97"/>
    </location>
    <ligand>
        <name>Zn(2+)</name>
        <dbReference type="ChEBI" id="CHEBI:29105"/>
    </ligand>
</feature>
<organism evidence="10 11">
    <name type="scientific">Williamsia sterculiae</name>
    <dbReference type="NCBI Taxonomy" id="1344003"/>
    <lineage>
        <taxon>Bacteria</taxon>
        <taxon>Bacillati</taxon>
        <taxon>Actinomycetota</taxon>
        <taxon>Actinomycetes</taxon>
        <taxon>Mycobacteriales</taxon>
        <taxon>Nocardiaceae</taxon>
        <taxon>Williamsia</taxon>
    </lineage>
</organism>
<gene>
    <name evidence="10" type="ORF">SAMN05445060_2201</name>
</gene>
<dbReference type="GO" id="GO:0005975">
    <property type="term" value="P:carbohydrate metabolic process"/>
    <property type="evidence" value="ECO:0007669"/>
    <property type="project" value="InterPro"/>
</dbReference>
<name>A0A1N7FQP6_9NOCA</name>
<dbReference type="PRINTS" id="PR00714">
    <property type="entry name" value="MAN6PISMRASE"/>
</dbReference>
<evidence type="ECO:0000259" key="9">
    <source>
        <dbReference type="Pfam" id="PF20511"/>
    </source>
</evidence>
<feature type="active site" evidence="7">
    <location>
        <position position="281"/>
    </location>
</feature>
<keyword evidence="6 10" id="KW-0413">Isomerase</keyword>
<evidence type="ECO:0000313" key="11">
    <source>
        <dbReference type="Proteomes" id="UP000186218"/>
    </source>
</evidence>
<accession>A0A1N7FQP6</accession>
<protein>
    <recommendedName>
        <fullName evidence="3">mannose-6-phosphate isomerase</fullName>
        <ecNumber evidence="3">5.3.1.8</ecNumber>
    </recommendedName>
</protein>
<dbReference type="RefSeq" id="WP_076479461.1">
    <property type="nucleotide sequence ID" value="NZ_FTNT01000006.1"/>
</dbReference>
<evidence type="ECO:0000256" key="4">
    <source>
        <dbReference type="ARBA" id="ARBA00022723"/>
    </source>
</evidence>
<dbReference type="OrthoDB" id="9792649at2"/>
<keyword evidence="4 8" id="KW-0479">Metal-binding</keyword>
<evidence type="ECO:0000256" key="5">
    <source>
        <dbReference type="ARBA" id="ARBA00022833"/>
    </source>
</evidence>
<sequence length="414" mass="44389">MRVIEGIVRPYAWGSRTALADIRGLPTPTSHPEAELWFGAHPAAPSPTVGTGEDLLEVVTADPVGQLGSACVDEFGTDLPFLLKVLAAEEPLSLQAHPSSAQAREGFSRENALGISVDASDRNYRDPHHKPELIVALTDFEALAGFRDPLRTIEVMRALQVPELDGFLGMLVGQPDSGGLRALFTTWITLPESALATVIPAVLQGAINYLGAGRKEFAREMRTVCELGEQYPGDPGVLGAMLLNRIHLDPGEGLYLAAGNLHAYLHGTGVEVMANSDNVLRGGLTPKHMDVPELLRVLDFSPVNVSELKPQIRSLNAERIYLTPAPEFRLSRVELDGTGLRHASSISFDMPGPQVLAVISGAIEVRPDAGERLVVPAGQAIWLGDDDPDVIVHAASSRSVFFRALVPGVVGNQR</sequence>
<dbReference type="InterPro" id="IPR046457">
    <property type="entry name" value="PMI_typeI_cat"/>
</dbReference>
<evidence type="ECO:0000313" key="10">
    <source>
        <dbReference type="EMBL" id="SIS02663.1"/>
    </source>
</evidence>
<dbReference type="EC" id="5.3.1.8" evidence="3"/>
<feature type="domain" description="Phosphomannose isomerase type I catalytic" evidence="9">
    <location>
        <begin position="6"/>
        <end position="147"/>
    </location>
</feature>
<dbReference type="GO" id="GO:0004476">
    <property type="term" value="F:mannose-6-phosphate isomerase activity"/>
    <property type="evidence" value="ECO:0007669"/>
    <property type="project" value="UniProtKB-EC"/>
</dbReference>
<dbReference type="NCBIfam" id="TIGR00218">
    <property type="entry name" value="manA"/>
    <property type="match status" value="1"/>
</dbReference>
<comment type="similarity">
    <text evidence="2">Belongs to the mannose-6-phosphate isomerase type 1 family.</text>
</comment>
<evidence type="ECO:0000256" key="6">
    <source>
        <dbReference type="ARBA" id="ARBA00023235"/>
    </source>
</evidence>
<dbReference type="InterPro" id="IPR014710">
    <property type="entry name" value="RmlC-like_jellyroll"/>
</dbReference>
<comment type="cofactor">
    <cofactor evidence="8">
        <name>Zn(2+)</name>
        <dbReference type="ChEBI" id="CHEBI:29105"/>
    </cofactor>
    <text evidence="8">Binds 1 zinc ion per subunit.</text>
</comment>
<feature type="binding site" evidence="8">
    <location>
        <position position="95"/>
    </location>
    <ligand>
        <name>Zn(2+)</name>
        <dbReference type="ChEBI" id="CHEBI:29105"/>
    </ligand>
</feature>
<dbReference type="PIRSF" id="PIRSF001480">
    <property type="entry name" value="Mannose-6-phosphate_isomerase"/>
    <property type="match status" value="1"/>
</dbReference>
<proteinExistence type="inferred from homology"/>
<dbReference type="Gene3D" id="1.10.441.10">
    <property type="entry name" value="Phosphomannose Isomerase, domain 2"/>
    <property type="match status" value="1"/>
</dbReference>
<feature type="binding site" evidence="8">
    <location>
        <position position="262"/>
    </location>
    <ligand>
        <name>Zn(2+)</name>
        <dbReference type="ChEBI" id="CHEBI:29105"/>
    </ligand>
</feature>